<evidence type="ECO:0000256" key="1">
    <source>
        <dbReference type="ARBA" id="ARBA00004141"/>
    </source>
</evidence>
<evidence type="ECO:0000256" key="3">
    <source>
        <dbReference type="ARBA" id="ARBA00022989"/>
    </source>
</evidence>
<proteinExistence type="predicted"/>
<keyword evidence="3 6" id="KW-1133">Transmembrane helix</keyword>
<feature type="transmembrane region" description="Helical" evidence="6">
    <location>
        <begin position="284"/>
        <end position="301"/>
    </location>
</feature>
<feature type="transmembrane region" description="Helical" evidence="6">
    <location>
        <begin position="261"/>
        <end position="278"/>
    </location>
</feature>
<dbReference type="InterPro" id="IPR050475">
    <property type="entry name" value="Prenyltransferase_related"/>
</dbReference>
<evidence type="ECO:0000256" key="6">
    <source>
        <dbReference type="SAM" id="Phobius"/>
    </source>
</evidence>
<accession>M7TSC7</accession>
<sequence>METKSKEIPYEDLQSPQHADPESPDKSNGALPIPALFRGIAKIPYLIWEFTESNFTTFVVPNTAFGMFGSLAASILAEGTYQPPPIINIVLLRLPLVTIFNWSNVLIFDLANQRYPESIQEDLINKPWRPIPSGKVTAEQTRRAMLVAVPTVLALNYYLGVWKQGVFIQILTWLYNDLRGGDEVTRDLIISVAYGMFNSASLEIAVGNQVPISRQGITWTAIISGVILTTMQVQDLKDQAGDRTRGRKTVALYLGEQTSRVTIAFFVCFWTVVCAVFWSLSPAAYVLPVVSGLNVALRVILKRTASEDAATWRWWCLWTMSLYLLPLSSVLHL</sequence>
<dbReference type="OrthoDB" id="434972at2759"/>
<dbReference type="Proteomes" id="UP000012174">
    <property type="component" value="Unassembled WGS sequence"/>
</dbReference>
<evidence type="ECO:0000256" key="4">
    <source>
        <dbReference type="ARBA" id="ARBA00023136"/>
    </source>
</evidence>
<gene>
    <name evidence="7" type="ORF">UCREL1_82</name>
</gene>
<evidence type="ECO:0000313" key="7">
    <source>
        <dbReference type="EMBL" id="EMR72866.1"/>
    </source>
</evidence>
<comment type="subcellular location">
    <subcellularLocation>
        <location evidence="1">Membrane</location>
        <topology evidence="1">Multi-pass membrane protein</topology>
    </subcellularLocation>
</comment>
<name>M7TSC7_EUTLA</name>
<feature type="transmembrane region" description="Helical" evidence="6">
    <location>
        <begin position="313"/>
        <end position="331"/>
    </location>
</feature>
<dbReference type="InterPro" id="IPR000537">
    <property type="entry name" value="UbiA_prenyltransferase"/>
</dbReference>
<dbReference type="GO" id="GO:0016020">
    <property type="term" value="C:membrane"/>
    <property type="evidence" value="ECO:0007669"/>
    <property type="project" value="UniProtKB-SubCell"/>
</dbReference>
<dbReference type="eggNOG" id="ENOG502SNAR">
    <property type="taxonomic scope" value="Eukaryota"/>
</dbReference>
<dbReference type="GO" id="GO:0016765">
    <property type="term" value="F:transferase activity, transferring alkyl or aryl (other than methyl) groups"/>
    <property type="evidence" value="ECO:0007669"/>
    <property type="project" value="InterPro"/>
</dbReference>
<dbReference type="KEGG" id="ela:UCREL1_82"/>
<dbReference type="Pfam" id="PF01040">
    <property type="entry name" value="UbiA"/>
    <property type="match status" value="1"/>
</dbReference>
<evidence type="ECO:0000256" key="2">
    <source>
        <dbReference type="ARBA" id="ARBA00022692"/>
    </source>
</evidence>
<evidence type="ECO:0000313" key="8">
    <source>
        <dbReference type="Proteomes" id="UP000012174"/>
    </source>
</evidence>
<dbReference type="PANTHER" id="PTHR42723">
    <property type="entry name" value="CHLOROPHYLL SYNTHASE"/>
    <property type="match status" value="1"/>
</dbReference>
<keyword evidence="4 6" id="KW-0472">Membrane</keyword>
<reference evidence="8" key="1">
    <citation type="journal article" date="2013" name="Genome Announc.">
        <title>Draft genome sequence of the grapevine dieback fungus Eutypa lata UCR-EL1.</title>
        <authorList>
            <person name="Blanco-Ulate B."/>
            <person name="Rolshausen P.E."/>
            <person name="Cantu D."/>
        </authorList>
    </citation>
    <scope>NUCLEOTIDE SEQUENCE [LARGE SCALE GENOMIC DNA]</scope>
    <source>
        <strain evidence="8">UCR-EL1</strain>
    </source>
</reference>
<organism evidence="7 8">
    <name type="scientific">Eutypa lata (strain UCR-EL1)</name>
    <name type="common">Grapevine dieback disease fungus</name>
    <name type="synonym">Eutypa armeniacae</name>
    <dbReference type="NCBI Taxonomy" id="1287681"/>
    <lineage>
        <taxon>Eukaryota</taxon>
        <taxon>Fungi</taxon>
        <taxon>Dikarya</taxon>
        <taxon>Ascomycota</taxon>
        <taxon>Pezizomycotina</taxon>
        <taxon>Sordariomycetes</taxon>
        <taxon>Xylariomycetidae</taxon>
        <taxon>Xylariales</taxon>
        <taxon>Diatrypaceae</taxon>
        <taxon>Eutypa</taxon>
    </lineage>
</organism>
<keyword evidence="2 6" id="KW-0812">Transmembrane</keyword>
<dbReference type="PANTHER" id="PTHR42723:SF1">
    <property type="entry name" value="CHLOROPHYLL SYNTHASE, CHLOROPLASTIC"/>
    <property type="match status" value="1"/>
</dbReference>
<dbReference type="HOGENOM" id="CLU_063928_2_0_1"/>
<dbReference type="EMBL" id="KB705362">
    <property type="protein sequence ID" value="EMR72866.1"/>
    <property type="molecule type" value="Genomic_DNA"/>
</dbReference>
<dbReference type="AlphaFoldDB" id="M7TSC7"/>
<dbReference type="STRING" id="1287681.M7TSC7"/>
<feature type="region of interest" description="Disordered" evidence="5">
    <location>
        <begin position="1"/>
        <end position="26"/>
    </location>
</feature>
<keyword evidence="8" id="KW-1185">Reference proteome</keyword>
<evidence type="ECO:0000256" key="5">
    <source>
        <dbReference type="SAM" id="MobiDB-lite"/>
    </source>
</evidence>
<protein>
    <submittedName>
        <fullName evidence="7">Putative digeranylgeranylglyceryl phosphate synthase protein</fullName>
    </submittedName>
</protein>
<dbReference type="OMA" id="TTMQIQD"/>
<dbReference type="CDD" id="cd13965">
    <property type="entry name" value="PT_UbiA_3"/>
    <property type="match status" value="1"/>
</dbReference>